<accession>A0A8S1WCK8</accession>
<evidence type="ECO:0000313" key="2">
    <source>
        <dbReference type="EMBL" id="CAD8186680.1"/>
    </source>
</evidence>
<dbReference type="InterPro" id="IPR001375">
    <property type="entry name" value="Peptidase_S9_cat"/>
</dbReference>
<reference evidence="2" key="1">
    <citation type="submission" date="2021-01" db="EMBL/GenBank/DDBJ databases">
        <authorList>
            <consortium name="Genoscope - CEA"/>
            <person name="William W."/>
        </authorList>
    </citation>
    <scope>NUCLEOTIDE SEQUENCE</scope>
</reference>
<dbReference type="OMA" id="PIASIYN"/>
<feature type="domain" description="Peptidase S9 prolyl oligopeptidase catalytic" evidence="1">
    <location>
        <begin position="147"/>
        <end position="298"/>
    </location>
</feature>
<protein>
    <recommendedName>
        <fullName evidence="1">Peptidase S9 prolyl oligopeptidase catalytic domain-containing protein</fullName>
    </recommendedName>
</protein>
<dbReference type="GO" id="GO:0008236">
    <property type="term" value="F:serine-type peptidase activity"/>
    <property type="evidence" value="ECO:0007669"/>
    <property type="project" value="InterPro"/>
</dbReference>
<evidence type="ECO:0000259" key="1">
    <source>
        <dbReference type="Pfam" id="PF00326"/>
    </source>
</evidence>
<dbReference type="PANTHER" id="PTHR12277">
    <property type="entry name" value="ALPHA/BETA HYDROLASE DOMAIN-CONTAINING PROTEIN"/>
    <property type="match status" value="1"/>
</dbReference>
<comment type="caution">
    <text evidence="2">The sequence shown here is derived from an EMBL/GenBank/DDBJ whole genome shotgun (WGS) entry which is preliminary data.</text>
</comment>
<dbReference type="EMBL" id="CAJJDP010000087">
    <property type="protein sequence ID" value="CAD8186680.1"/>
    <property type="molecule type" value="Genomic_DNA"/>
</dbReference>
<dbReference type="Pfam" id="PF00326">
    <property type="entry name" value="Peptidase_S9"/>
    <property type="match status" value="1"/>
</dbReference>
<keyword evidence="3" id="KW-1185">Reference proteome</keyword>
<dbReference type="PANTHER" id="PTHR12277:SF81">
    <property type="entry name" value="PROTEIN ABHD13"/>
    <property type="match status" value="1"/>
</dbReference>
<evidence type="ECO:0000313" key="3">
    <source>
        <dbReference type="Proteomes" id="UP000683925"/>
    </source>
</evidence>
<name>A0A8S1WCK8_PAROT</name>
<dbReference type="GO" id="GO:0006508">
    <property type="term" value="P:proteolysis"/>
    <property type="evidence" value="ECO:0007669"/>
    <property type="project" value="InterPro"/>
</dbReference>
<dbReference type="Proteomes" id="UP000683925">
    <property type="component" value="Unassembled WGS sequence"/>
</dbReference>
<dbReference type="OrthoDB" id="446723at2759"/>
<dbReference type="AlphaFoldDB" id="A0A8S1WCK8"/>
<organism evidence="2 3">
    <name type="scientific">Paramecium octaurelia</name>
    <dbReference type="NCBI Taxonomy" id="43137"/>
    <lineage>
        <taxon>Eukaryota</taxon>
        <taxon>Sar</taxon>
        <taxon>Alveolata</taxon>
        <taxon>Ciliophora</taxon>
        <taxon>Intramacronucleata</taxon>
        <taxon>Oligohymenophorea</taxon>
        <taxon>Peniculida</taxon>
        <taxon>Parameciidae</taxon>
        <taxon>Paramecium</taxon>
    </lineage>
</organism>
<sequence>MKKGLSNLIPNSLVKKYSFRPPNPPQYTFEFRDGKYQFYPIIKGVKKQIFSYYLLINSYILKNDQLYVPLIHIQGLQNAKSEKSQSKECLVDLKSFQQETEKQPQRYRMLIIFSHANASDLGDVYFFAERISIEYGVDIIAYDYTGYGIGFGQYKISEQQTYEDLQSVLSFAINRLNYSLNQIILWGFSLGSGPATEIATRFGGLAGLILQAPIASIYNWFGEGDYGEQDIYVNYKKIQYVRSNILIIHGDSDKIVGHEQSEKLYNKYLQHNARGKIQFALVKGAGHNDLQFHIEKGDNQLGVQIHNMLRQRGVGFNEKEYTLLNLCYVKEHIPGQYMYQCNSLKKFTCSDELQRKKAGGLFFLCTCD</sequence>
<proteinExistence type="predicted"/>
<gene>
    <name evidence="2" type="ORF">POCTA_138.1.T0880155</name>
</gene>